<sequence>MHPRHPRPGENCPRTQSSAYNAEPLGGRDAAQPGRVCRVQTNTGRRQGDVGMPVLGVHMLPEHQKRDAIAVTKIVVVPHHSLGKLAHGSGIANNQRA</sequence>
<gene>
    <name evidence="2" type="ORF">H9791_03640</name>
</gene>
<dbReference type="Proteomes" id="UP000824236">
    <property type="component" value="Unassembled WGS sequence"/>
</dbReference>
<evidence type="ECO:0000313" key="2">
    <source>
        <dbReference type="EMBL" id="MBU3813587.1"/>
    </source>
</evidence>
<protein>
    <submittedName>
        <fullName evidence="2">Uncharacterized protein</fullName>
    </submittedName>
</protein>
<organism evidence="2 3">
    <name type="scientific">Candidatus Bacteroides intestinipullorum</name>
    <dbReference type="NCBI Taxonomy" id="2838471"/>
    <lineage>
        <taxon>Bacteria</taxon>
        <taxon>Pseudomonadati</taxon>
        <taxon>Bacteroidota</taxon>
        <taxon>Bacteroidia</taxon>
        <taxon>Bacteroidales</taxon>
        <taxon>Bacteroidaceae</taxon>
        <taxon>Bacteroides</taxon>
    </lineage>
</organism>
<evidence type="ECO:0000313" key="3">
    <source>
        <dbReference type="Proteomes" id="UP000824236"/>
    </source>
</evidence>
<dbReference type="EMBL" id="JAHLFO010000041">
    <property type="protein sequence ID" value="MBU3813587.1"/>
    <property type="molecule type" value="Genomic_DNA"/>
</dbReference>
<reference evidence="2" key="1">
    <citation type="journal article" date="2021" name="PeerJ">
        <title>Extensive microbial diversity within the chicken gut microbiome revealed by metagenomics and culture.</title>
        <authorList>
            <person name="Gilroy R."/>
            <person name="Ravi A."/>
            <person name="Getino M."/>
            <person name="Pursley I."/>
            <person name="Horton D.L."/>
            <person name="Alikhan N.F."/>
            <person name="Baker D."/>
            <person name="Gharbi K."/>
            <person name="Hall N."/>
            <person name="Watson M."/>
            <person name="Adriaenssens E.M."/>
            <person name="Foster-Nyarko E."/>
            <person name="Jarju S."/>
            <person name="Secka A."/>
            <person name="Antonio M."/>
            <person name="Oren A."/>
            <person name="Chaudhuri R.R."/>
            <person name="La Ragione R."/>
            <person name="Hildebrand F."/>
            <person name="Pallen M.J."/>
        </authorList>
    </citation>
    <scope>NUCLEOTIDE SEQUENCE</scope>
    <source>
        <strain evidence="2">B3-3758</strain>
    </source>
</reference>
<evidence type="ECO:0000256" key="1">
    <source>
        <dbReference type="SAM" id="MobiDB-lite"/>
    </source>
</evidence>
<name>A0A9E2NNC7_9BACE</name>
<proteinExistence type="predicted"/>
<feature type="region of interest" description="Disordered" evidence="1">
    <location>
        <begin position="1"/>
        <end position="35"/>
    </location>
</feature>
<comment type="caution">
    <text evidence="2">The sequence shown here is derived from an EMBL/GenBank/DDBJ whole genome shotgun (WGS) entry which is preliminary data.</text>
</comment>
<reference evidence="2" key="2">
    <citation type="submission" date="2021-04" db="EMBL/GenBank/DDBJ databases">
        <authorList>
            <person name="Gilroy R."/>
        </authorList>
    </citation>
    <scope>NUCLEOTIDE SEQUENCE</scope>
    <source>
        <strain evidence="2">B3-3758</strain>
    </source>
</reference>
<accession>A0A9E2NNC7</accession>
<dbReference type="AlphaFoldDB" id="A0A9E2NNC7"/>